<evidence type="ECO:0000313" key="3">
    <source>
        <dbReference type="Proteomes" id="UP000033115"/>
    </source>
</evidence>
<dbReference type="STRING" id="1548.CSCA_5114"/>
<dbReference type="Gene3D" id="3.40.630.30">
    <property type="match status" value="1"/>
</dbReference>
<dbReference type="AlphaFoldDB" id="A0A0E3K499"/>
<dbReference type="KEGG" id="csq:CSCA_5114"/>
<dbReference type="SUPFAM" id="SSF55729">
    <property type="entry name" value="Acyl-CoA N-acyltransferases (Nat)"/>
    <property type="match status" value="2"/>
</dbReference>
<dbReference type="InterPro" id="IPR016732">
    <property type="entry name" value="UCP018688"/>
</dbReference>
<dbReference type="Proteomes" id="UP000033115">
    <property type="component" value="Chromosome"/>
</dbReference>
<reference evidence="2 3" key="1">
    <citation type="journal article" date="2015" name="J. Biotechnol.">
        <title>Complete genome sequence of a malodorant-producing acetogen, Clostridium scatologenes ATCC 25775(T).</title>
        <authorList>
            <person name="Zhu Z."/>
            <person name="Guo T."/>
            <person name="Zheng H."/>
            <person name="Song T."/>
            <person name="Ouyang P."/>
            <person name="Xie J."/>
        </authorList>
    </citation>
    <scope>NUCLEOTIDE SEQUENCE [LARGE SCALE GENOMIC DNA]</scope>
    <source>
        <strain evidence="2 3">ATCC 25775</strain>
    </source>
</reference>
<evidence type="ECO:0000313" key="2">
    <source>
        <dbReference type="EMBL" id="AKA72239.1"/>
    </source>
</evidence>
<dbReference type="PANTHER" id="PTHR41373:SF1">
    <property type="entry name" value="PHOSPHATIDYLGLYCEROL LYSYLTRANSFERASE C-TERMINAL DOMAIN-CONTAINING PROTEIN"/>
    <property type="match status" value="1"/>
</dbReference>
<feature type="domain" description="Phosphatidylglycerol lysyltransferase C-terminal" evidence="1">
    <location>
        <begin position="23"/>
        <end position="292"/>
    </location>
</feature>
<gene>
    <name evidence="2" type="ORF">CSCA_5114</name>
</gene>
<dbReference type="Pfam" id="PF09924">
    <property type="entry name" value="LPG_synthase_C"/>
    <property type="match status" value="1"/>
</dbReference>
<dbReference type="PIRSF" id="PIRSF018688">
    <property type="entry name" value="UCP018688"/>
    <property type="match status" value="1"/>
</dbReference>
<dbReference type="RefSeq" id="WP_029160124.1">
    <property type="nucleotide sequence ID" value="NZ_CP009933.1"/>
</dbReference>
<dbReference type="InterPro" id="IPR024320">
    <property type="entry name" value="LPG_synthase_C"/>
</dbReference>
<sequence length="294" mass="34898">MLNFKPLSLEDKELFDKYLKPYSFETCEYSFTNLFIWRKACDIQYAIYKDVIIIKKMDFDGSYHFMQPIGYKKENLKEIVNLLLELRSSYDLSYLFKDAEQPFIDDLLDVFDDTFVIEEDRDNFDYIYESKKLISLSGKILHKKKNHYNYFIKNYDYKISEMTPELIQPCIKAAREWCHKHICKGYLLYELRSIEELLKNSNKLDFIGMVVHVNDKLSAFTIGEKVNENVGIIHIEKADSDIRGLYNFVNKTFIENYFSEIPLINREQDLGIEGLRQAKLSYSPLELVKKFNVS</sequence>
<organism evidence="2 3">
    <name type="scientific">Clostridium scatologenes</name>
    <dbReference type="NCBI Taxonomy" id="1548"/>
    <lineage>
        <taxon>Bacteria</taxon>
        <taxon>Bacillati</taxon>
        <taxon>Bacillota</taxon>
        <taxon>Clostridia</taxon>
        <taxon>Eubacteriales</taxon>
        <taxon>Clostridiaceae</taxon>
        <taxon>Clostridium</taxon>
    </lineage>
</organism>
<accession>A0A0E3K499</accession>
<dbReference type="PANTHER" id="PTHR41373">
    <property type="entry name" value="DUF2156 DOMAIN-CONTAINING PROTEIN"/>
    <property type="match status" value="1"/>
</dbReference>
<protein>
    <recommendedName>
        <fullName evidence="1">Phosphatidylglycerol lysyltransferase C-terminal domain-containing protein</fullName>
    </recommendedName>
</protein>
<proteinExistence type="predicted"/>
<dbReference type="HOGENOM" id="CLU_058411_0_0_9"/>
<dbReference type="EMBL" id="CP009933">
    <property type="protein sequence ID" value="AKA72239.1"/>
    <property type="molecule type" value="Genomic_DNA"/>
</dbReference>
<keyword evidence="3" id="KW-1185">Reference proteome</keyword>
<dbReference type="InterPro" id="IPR016181">
    <property type="entry name" value="Acyl_CoA_acyltransferase"/>
</dbReference>
<name>A0A0E3K499_CLOSL</name>
<evidence type="ECO:0000259" key="1">
    <source>
        <dbReference type="Pfam" id="PF09924"/>
    </source>
</evidence>